<protein>
    <submittedName>
        <fullName evidence="9">Tyrosine kinase family protein</fullName>
    </submittedName>
</protein>
<dbReference type="InterPro" id="IPR011009">
    <property type="entry name" value="Kinase-like_dom_sf"/>
</dbReference>
<comment type="caution">
    <text evidence="9">The sequence shown here is derived from an EMBL/GenBank/DDBJ whole genome shotgun (WGS) entry which is preliminary data.</text>
</comment>
<keyword evidence="1" id="KW-0723">Serine/threonine-protein kinase</keyword>
<reference evidence="9 10" key="1">
    <citation type="submission" date="2015-09" db="EMBL/GenBank/DDBJ databases">
        <authorList>
            <consortium name="Swine Surveillance"/>
        </authorList>
    </citation>
    <scope>NUCLEOTIDE SEQUENCE [LARGE SCALE GENOMIC DNA]</scope>
    <source>
        <strain evidence="9 10">S613</strain>
    </source>
</reference>
<keyword evidence="6" id="KW-0812">Transmembrane</keyword>
<accession>A0A0N8NW68</accession>
<dbReference type="SUPFAM" id="SSF56112">
    <property type="entry name" value="Protein kinase-like (PK-like)"/>
    <property type="match status" value="1"/>
</dbReference>
<dbReference type="SMART" id="SM00220">
    <property type="entry name" value="S_TKc"/>
    <property type="match status" value="1"/>
</dbReference>
<dbReference type="InterPro" id="IPR008271">
    <property type="entry name" value="Ser/Thr_kinase_AS"/>
</dbReference>
<evidence type="ECO:0000256" key="1">
    <source>
        <dbReference type="ARBA" id="ARBA00022527"/>
    </source>
</evidence>
<keyword evidence="2" id="KW-0808">Transferase</keyword>
<organism evidence="9 10">
    <name type="scientific">Pseudomonas fluorescens</name>
    <dbReference type="NCBI Taxonomy" id="294"/>
    <lineage>
        <taxon>Bacteria</taxon>
        <taxon>Pseudomonadati</taxon>
        <taxon>Pseudomonadota</taxon>
        <taxon>Gammaproteobacteria</taxon>
        <taxon>Pseudomonadales</taxon>
        <taxon>Pseudomonadaceae</taxon>
        <taxon>Pseudomonas</taxon>
    </lineage>
</organism>
<dbReference type="CDD" id="cd00143">
    <property type="entry name" value="PP2Cc"/>
    <property type="match status" value="1"/>
</dbReference>
<dbReference type="PROSITE" id="PS00108">
    <property type="entry name" value="PROTEIN_KINASE_ST"/>
    <property type="match status" value="1"/>
</dbReference>
<feature type="transmembrane region" description="Helical" evidence="6">
    <location>
        <begin position="534"/>
        <end position="554"/>
    </location>
</feature>
<dbReference type="InterPro" id="IPR000719">
    <property type="entry name" value="Prot_kinase_dom"/>
</dbReference>
<dbReference type="PROSITE" id="PS50011">
    <property type="entry name" value="PROTEIN_KINASE_DOM"/>
    <property type="match status" value="1"/>
</dbReference>
<name>A0A0N8NW68_PSEFL</name>
<evidence type="ECO:0000259" key="8">
    <source>
        <dbReference type="PROSITE" id="PS51746"/>
    </source>
</evidence>
<dbReference type="SMART" id="SM00332">
    <property type="entry name" value="PP2Cc"/>
    <property type="match status" value="1"/>
</dbReference>
<feature type="domain" description="Protein kinase" evidence="7">
    <location>
        <begin position="225"/>
        <end position="527"/>
    </location>
</feature>
<dbReference type="OrthoDB" id="9801841at2"/>
<dbReference type="Gene3D" id="3.60.40.10">
    <property type="entry name" value="PPM-type phosphatase domain"/>
    <property type="match status" value="1"/>
</dbReference>
<keyword evidence="4 9" id="KW-0418">Kinase</keyword>
<dbReference type="CDD" id="cd14014">
    <property type="entry name" value="STKc_PknB_like"/>
    <property type="match status" value="1"/>
</dbReference>
<evidence type="ECO:0000313" key="10">
    <source>
        <dbReference type="Proteomes" id="UP000050349"/>
    </source>
</evidence>
<dbReference type="Gene3D" id="1.10.510.10">
    <property type="entry name" value="Transferase(Phosphotransferase) domain 1"/>
    <property type="match status" value="1"/>
</dbReference>
<dbReference type="GO" id="GO:0004674">
    <property type="term" value="F:protein serine/threonine kinase activity"/>
    <property type="evidence" value="ECO:0007669"/>
    <property type="project" value="UniProtKB-KW"/>
</dbReference>
<dbReference type="RefSeq" id="WP_057399264.1">
    <property type="nucleotide sequence ID" value="NZ_LJXB01000087.1"/>
</dbReference>
<proteinExistence type="predicted"/>
<keyword evidence="5" id="KW-0067">ATP-binding</keyword>
<dbReference type="Proteomes" id="UP000050349">
    <property type="component" value="Unassembled WGS sequence"/>
</dbReference>
<evidence type="ECO:0000313" key="9">
    <source>
        <dbReference type="EMBL" id="KPU56561.1"/>
    </source>
</evidence>
<dbReference type="Pfam" id="PF00069">
    <property type="entry name" value="Pkinase"/>
    <property type="match status" value="1"/>
</dbReference>
<evidence type="ECO:0000259" key="7">
    <source>
        <dbReference type="PROSITE" id="PS50011"/>
    </source>
</evidence>
<evidence type="ECO:0000256" key="2">
    <source>
        <dbReference type="ARBA" id="ARBA00022679"/>
    </source>
</evidence>
<dbReference type="InterPro" id="IPR001932">
    <property type="entry name" value="PPM-type_phosphatase-like_dom"/>
</dbReference>
<dbReference type="PANTHER" id="PTHR24351">
    <property type="entry name" value="RIBOSOMAL PROTEIN S6 KINASE"/>
    <property type="match status" value="1"/>
</dbReference>
<dbReference type="GO" id="GO:0005524">
    <property type="term" value="F:ATP binding"/>
    <property type="evidence" value="ECO:0007669"/>
    <property type="project" value="UniProtKB-KW"/>
</dbReference>
<feature type="domain" description="PPM-type phosphatase" evidence="8">
    <location>
        <begin position="6"/>
        <end position="228"/>
    </location>
</feature>
<dbReference type="SMART" id="SM00331">
    <property type="entry name" value="PP2C_SIG"/>
    <property type="match status" value="1"/>
</dbReference>
<dbReference type="InterPro" id="IPR036457">
    <property type="entry name" value="PPM-type-like_dom_sf"/>
</dbReference>
<gene>
    <name evidence="9" type="ORF">AN403_1430</name>
</gene>
<evidence type="ECO:0000256" key="3">
    <source>
        <dbReference type="ARBA" id="ARBA00022741"/>
    </source>
</evidence>
<dbReference type="AlphaFoldDB" id="A0A0N8NW68"/>
<evidence type="ECO:0000256" key="6">
    <source>
        <dbReference type="SAM" id="Phobius"/>
    </source>
</evidence>
<keyword evidence="3" id="KW-0547">Nucleotide-binding</keyword>
<keyword evidence="6" id="KW-0472">Membrane</keyword>
<evidence type="ECO:0000256" key="4">
    <source>
        <dbReference type="ARBA" id="ARBA00022777"/>
    </source>
</evidence>
<sequence>MSLQLSFAEASAIGPREENQDALRLVTPAPALAASKGYLFAIADGVSQCADGGLAARSTLQALALDYYATPETWSVAQALDRLLLAQNRWLQANGGGQPLLTTLSALVLRGRRFTLAHVGDCRVYRWHADRLQRISEDHVWDQPGMQHVLKRALGLDQHLVLDFLDGELRPDESFVLLSDGIWAVLGDTAIAAILRDQPDLKSAAQTLVNAAHLAGSQDNASALLVRVDALGEASIGDALIHLQQWPLPPALKPGQAFEGWQVEGIVAQSQQSLLYRVRDNQQQPWLLKTLPGRLHDDHQAGQALLSEEWFLKRVAGRHFPEVHAASQRQHLYYVMREYSGATLAQRHEQSGPLPLPQWQDIAERLLRAVGLLHRRQILHRDIKPENLLLGQDGELRLLDFGLAYCPGLSQDLPWALPGTPSYIAPEAFRGEVPTPQQDLYAVGVTLYFLLTGHYPYGEIEAFQRPRFGLPVNASRYRPDLPDWIAQNLERAVAVAPDQRFETAEEWLLLLEQGERRSLNVRPKPLLEREPLKVWRTLALVSLLLNLALLVIALH</sequence>
<keyword evidence="6" id="KW-1133">Transmembrane helix</keyword>
<dbReference type="EMBL" id="LJXB01000087">
    <property type="protein sequence ID" value="KPU56561.1"/>
    <property type="molecule type" value="Genomic_DNA"/>
</dbReference>
<dbReference type="PATRIC" id="fig|294.162.peg.4472"/>
<dbReference type="PROSITE" id="PS51746">
    <property type="entry name" value="PPM_2"/>
    <property type="match status" value="1"/>
</dbReference>
<dbReference type="Pfam" id="PF13672">
    <property type="entry name" value="PP2C_2"/>
    <property type="match status" value="1"/>
</dbReference>
<evidence type="ECO:0000256" key="5">
    <source>
        <dbReference type="ARBA" id="ARBA00022840"/>
    </source>
</evidence>
<dbReference type="SUPFAM" id="SSF81606">
    <property type="entry name" value="PP2C-like"/>
    <property type="match status" value="1"/>
</dbReference>